<dbReference type="SUPFAM" id="SSF52413">
    <property type="entry name" value="UDP-glucose/GDP-mannose dehydrogenase C-terminal domain"/>
    <property type="match status" value="1"/>
</dbReference>
<evidence type="ECO:0000256" key="3">
    <source>
        <dbReference type="ARBA" id="ARBA00023027"/>
    </source>
</evidence>
<evidence type="ECO:0000313" key="6">
    <source>
        <dbReference type="EMBL" id="QFG68368.1"/>
    </source>
</evidence>
<evidence type="ECO:0000256" key="4">
    <source>
        <dbReference type="PIRNR" id="PIRNR000124"/>
    </source>
</evidence>
<dbReference type="InterPro" id="IPR017476">
    <property type="entry name" value="UDP-Glc/GDP-Man"/>
</dbReference>
<accession>A0A5J6V3U1</accession>
<evidence type="ECO:0000313" key="7">
    <source>
        <dbReference type="Proteomes" id="UP000326546"/>
    </source>
</evidence>
<dbReference type="GO" id="GO:0051287">
    <property type="term" value="F:NAD binding"/>
    <property type="evidence" value="ECO:0007669"/>
    <property type="project" value="InterPro"/>
</dbReference>
<dbReference type="AlphaFoldDB" id="A0A5J6V3U1"/>
<dbReference type="PANTHER" id="PTHR43491:SF2">
    <property type="entry name" value="UDP-N-ACETYL-D-MANNOSAMINE DEHYDROGENASE"/>
    <property type="match status" value="1"/>
</dbReference>
<dbReference type="NCBIfam" id="TIGR03026">
    <property type="entry name" value="NDP-sugDHase"/>
    <property type="match status" value="1"/>
</dbReference>
<keyword evidence="3" id="KW-0520">NAD</keyword>
<organism evidence="6 7">
    <name type="scientific">Ornithinimicrobium pratense</name>
    <dbReference type="NCBI Taxonomy" id="2593973"/>
    <lineage>
        <taxon>Bacteria</taxon>
        <taxon>Bacillati</taxon>
        <taxon>Actinomycetota</taxon>
        <taxon>Actinomycetes</taxon>
        <taxon>Micrococcales</taxon>
        <taxon>Ornithinimicrobiaceae</taxon>
        <taxon>Ornithinimicrobium</taxon>
    </lineage>
</organism>
<dbReference type="Gene3D" id="3.40.50.720">
    <property type="entry name" value="NAD(P)-binding Rossmann-like Domain"/>
    <property type="match status" value="2"/>
</dbReference>
<dbReference type="SUPFAM" id="SSF51735">
    <property type="entry name" value="NAD(P)-binding Rossmann-fold domains"/>
    <property type="match status" value="1"/>
</dbReference>
<dbReference type="Pfam" id="PF00984">
    <property type="entry name" value="UDPG_MGDP_dh"/>
    <property type="match status" value="1"/>
</dbReference>
<proteinExistence type="inferred from homology"/>
<dbReference type="GO" id="GO:0016616">
    <property type="term" value="F:oxidoreductase activity, acting on the CH-OH group of donors, NAD or NADP as acceptor"/>
    <property type="evidence" value="ECO:0007669"/>
    <property type="project" value="InterPro"/>
</dbReference>
<dbReference type="PANTHER" id="PTHR43491">
    <property type="entry name" value="UDP-N-ACETYL-D-MANNOSAMINE DEHYDROGENASE"/>
    <property type="match status" value="1"/>
</dbReference>
<evidence type="ECO:0000256" key="2">
    <source>
        <dbReference type="ARBA" id="ARBA00023002"/>
    </source>
</evidence>
<dbReference type="InterPro" id="IPR001732">
    <property type="entry name" value="UDP-Glc/GDP-Man_DH_N"/>
</dbReference>
<dbReference type="Pfam" id="PF03720">
    <property type="entry name" value="UDPG_MGDP_dh_C"/>
    <property type="match status" value="1"/>
</dbReference>
<dbReference type="OrthoDB" id="5193947at2"/>
<gene>
    <name evidence="6" type="ORF">FY030_06255</name>
</gene>
<dbReference type="KEGG" id="serw:FY030_06255"/>
<dbReference type="RefSeq" id="WP_158060756.1">
    <property type="nucleotide sequence ID" value="NZ_CP044427.1"/>
</dbReference>
<dbReference type="InterPro" id="IPR028359">
    <property type="entry name" value="UDP_ManNAc/GlcNAc_DH"/>
</dbReference>
<name>A0A5J6V3U1_9MICO</name>
<keyword evidence="7" id="KW-1185">Reference proteome</keyword>
<sequence length="447" mass="47894">MRIAVVALGKIGLPLAVQFADADPVHEVVGVDVNEQVVDLVNQGVEPFPGEAHLGEKLAQLVPAGRLRATTDYAQAIPGADVVVLVVPLFVDETTGQPDFGWMDSATKSLAQHLTPGTLVSYETTLPVGTTRGRWKPMIEQISGLQESPAAGEDGFHLVFSPERVLTGRVFADLRAYPKLVGGLTPEGTARAVEFYQAVLGFDERADLPRPNGVWDMGSAEAAEMAKLAETTYRDVNIGLANQFARFADTAGIDVHKVIQACNSQPYSHIHTPGIAVGGHCIPVYPRLYLSTDPDATVVRTAREANATMPEYAVSRAETVLGSLQGLRVVVLGASYRGRVKETAFSGVFTTVAALQERDAQVLVHDPMYTDEELAGYGWDPYHWTPGTPGQPVDVAIVQADHPEYADLSATDLPGLRLLLDGRRITDPTAFTGIPRLTIGGGETPTP</sequence>
<evidence type="ECO:0000256" key="1">
    <source>
        <dbReference type="ARBA" id="ARBA00006601"/>
    </source>
</evidence>
<protein>
    <submittedName>
        <fullName evidence="6">Nucleotide sugar dehydrogenase</fullName>
    </submittedName>
</protein>
<feature type="domain" description="UDP-glucose/GDP-mannose dehydrogenase C-terminal" evidence="5">
    <location>
        <begin position="330"/>
        <end position="428"/>
    </location>
</feature>
<dbReference type="Proteomes" id="UP000326546">
    <property type="component" value="Chromosome"/>
</dbReference>
<dbReference type="InterPro" id="IPR036220">
    <property type="entry name" value="UDP-Glc/GDP-Man_DH_C_sf"/>
</dbReference>
<reference evidence="6 7" key="1">
    <citation type="submission" date="2019-09" db="EMBL/GenBank/DDBJ databases">
        <title>Serinicoccus pratensis sp. nov., isolated from meadow soil.</title>
        <authorList>
            <person name="Zhang W."/>
        </authorList>
    </citation>
    <scope>NUCLEOTIDE SEQUENCE [LARGE SCALE GENOMIC DNA]</scope>
    <source>
        <strain evidence="6 7">W204</strain>
    </source>
</reference>
<keyword evidence="2" id="KW-0560">Oxidoreductase</keyword>
<dbReference type="Pfam" id="PF03721">
    <property type="entry name" value="UDPG_MGDP_dh_N"/>
    <property type="match status" value="1"/>
</dbReference>
<dbReference type="GO" id="GO:0016628">
    <property type="term" value="F:oxidoreductase activity, acting on the CH-CH group of donors, NAD or NADP as acceptor"/>
    <property type="evidence" value="ECO:0007669"/>
    <property type="project" value="InterPro"/>
</dbReference>
<evidence type="ECO:0000259" key="5">
    <source>
        <dbReference type="SMART" id="SM00984"/>
    </source>
</evidence>
<comment type="similarity">
    <text evidence="1 4">Belongs to the UDP-glucose/GDP-mannose dehydrogenase family.</text>
</comment>
<dbReference type="PIRSF" id="PIRSF500136">
    <property type="entry name" value="UDP_ManNAc_DH"/>
    <property type="match status" value="1"/>
</dbReference>
<dbReference type="SUPFAM" id="SSF48179">
    <property type="entry name" value="6-phosphogluconate dehydrogenase C-terminal domain-like"/>
    <property type="match status" value="1"/>
</dbReference>
<dbReference type="InterPro" id="IPR014027">
    <property type="entry name" value="UDP-Glc/GDP-Man_DH_C"/>
</dbReference>
<dbReference type="EMBL" id="CP044427">
    <property type="protein sequence ID" value="QFG68368.1"/>
    <property type="molecule type" value="Genomic_DNA"/>
</dbReference>
<dbReference type="InterPro" id="IPR036291">
    <property type="entry name" value="NAD(P)-bd_dom_sf"/>
</dbReference>
<dbReference type="PIRSF" id="PIRSF000124">
    <property type="entry name" value="UDPglc_GDPman_dh"/>
    <property type="match status" value="1"/>
</dbReference>
<dbReference type="SMART" id="SM00984">
    <property type="entry name" value="UDPG_MGDP_dh_C"/>
    <property type="match status" value="1"/>
</dbReference>
<dbReference type="GO" id="GO:0000271">
    <property type="term" value="P:polysaccharide biosynthetic process"/>
    <property type="evidence" value="ECO:0007669"/>
    <property type="project" value="InterPro"/>
</dbReference>
<dbReference type="InterPro" id="IPR008927">
    <property type="entry name" value="6-PGluconate_DH-like_C_sf"/>
</dbReference>
<dbReference type="InterPro" id="IPR014026">
    <property type="entry name" value="UDP-Glc/GDP-Man_DH_dimer"/>
</dbReference>